<dbReference type="PROSITE" id="PS50164">
    <property type="entry name" value="GIY_YIG"/>
    <property type="match status" value="1"/>
</dbReference>
<dbReference type="AlphaFoldDB" id="A0A5M4FFW5"/>
<dbReference type="PANTHER" id="PTHR34477">
    <property type="entry name" value="UPF0213 PROTEIN YHBQ"/>
    <property type="match status" value="1"/>
</dbReference>
<evidence type="ECO:0000259" key="2">
    <source>
        <dbReference type="PROSITE" id="PS50164"/>
    </source>
</evidence>
<protein>
    <submittedName>
        <fullName evidence="3">GIY-YIG nuclease family protein</fullName>
    </submittedName>
</protein>
<accession>A0A5M4FFW5</accession>
<comment type="similarity">
    <text evidence="1">Belongs to the UPF0213 family.</text>
</comment>
<evidence type="ECO:0000313" key="3">
    <source>
        <dbReference type="EMBL" id="KAA1398185.1"/>
    </source>
</evidence>
<comment type="caution">
    <text evidence="3">The sequence shown here is derived from an EMBL/GenBank/DDBJ whole genome shotgun (WGS) entry which is preliminary data.</text>
</comment>
<dbReference type="Pfam" id="PF01541">
    <property type="entry name" value="GIY-YIG"/>
    <property type="match status" value="1"/>
</dbReference>
<organism evidence="3 4">
    <name type="scientific">Aeromicrobium ginsengisoli</name>
    <dbReference type="NCBI Taxonomy" id="363867"/>
    <lineage>
        <taxon>Bacteria</taxon>
        <taxon>Bacillati</taxon>
        <taxon>Actinomycetota</taxon>
        <taxon>Actinomycetes</taxon>
        <taxon>Propionibacteriales</taxon>
        <taxon>Nocardioidaceae</taxon>
        <taxon>Aeromicrobium</taxon>
    </lineage>
</organism>
<dbReference type="PANTHER" id="PTHR34477:SF1">
    <property type="entry name" value="UPF0213 PROTEIN YHBQ"/>
    <property type="match status" value="1"/>
</dbReference>
<dbReference type="InterPro" id="IPR050190">
    <property type="entry name" value="UPF0213_domain"/>
</dbReference>
<proteinExistence type="inferred from homology"/>
<reference evidence="3" key="1">
    <citation type="submission" date="2019-09" db="EMBL/GenBank/DDBJ databases">
        <authorList>
            <person name="Li J."/>
        </authorList>
    </citation>
    <scope>NUCLEOTIDE SEQUENCE [LARGE SCALE GENOMIC DNA]</scope>
    <source>
        <strain evidence="3">JCM 14732</strain>
    </source>
</reference>
<evidence type="ECO:0000313" key="4">
    <source>
        <dbReference type="Proteomes" id="UP000380867"/>
    </source>
</evidence>
<sequence length="100" mass="11484">MGGYMYILRCGDGSYYVGSTRDIITRLRQHQAGEGAEYTRRRLPVELVFVQPCESIVQAYWFEKKVQNWSRAKREALINGELHLLPGLSKKTFKRSGSGE</sequence>
<dbReference type="OrthoDB" id="9797095at2"/>
<keyword evidence="4" id="KW-1185">Reference proteome</keyword>
<dbReference type="CDD" id="cd10456">
    <property type="entry name" value="GIY-YIG_UPF0213"/>
    <property type="match status" value="1"/>
</dbReference>
<dbReference type="Gene3D" id="3.40.1440.10">
    <property type="entry name" value="GIY-YIG endonuclease"/>
    <property type="match status" value="1"/>
</dbReference>
<dbReference type="Proteomes" id="UP000380867">
    <property type="component" value="Unassembled WGS sequence"/>
</dbReference>
<dbReference type="SUPFAM" id="SSF82771">
    <property type="entry name" value="GIY-YIG endonuclease"/>
    <property type="match status" value="1"/>
</dbReference>
<evidence type="ECO:0000256" key="1">
    <source>
        <dbReference type="ARBA" id="ARBA00007435"/>
    </source>
</evidence>
<feature type="domain" description="GIY-YIG" evidence="2">
    <location>
        <begin position="1"/>
        <end position="76"/>
    </location>
</feature>
<dbReference type="InterPro" id="IPR000305">
    <property type="entry name" value="GIY-YIG_endonuc"/>
</dbReference>
<dbReference type="EMBL" id="SDPQ02000002">
    <property type="protein sequence ID" value="KAA1398185.1"/>
    <property type="molecule type" value="Genomic_DNA"/>
</dbReference>
<name>A0A5M4FFW5_9ACTN</name>
<gene>
    <name evidence="3" type="ORF">ESP70_012740</name>
</gene>
<dbReference type="InterPro" id="IPR035901">
    <property type="entry name" value="GIY-YIG_endonuc_sf"/>
</dbReference>
<dbReference type="RefSeq" id="WP_149689615.1">
    <property type="nucleotide sequence ID" value="NZ_SDPQ02000002.1"/>
</dbReference>